<organism evidence="1 2">
    <name type="scientific">Coniosporium uncinatum</name>
    <dbReference type="NCBI Taxonomy" id="93489"/>
    <lineage>
        <taxon>Eukaryota</taxon>
        <taxon>Fungi</taxon>
        <taxon>Dikarya</taxon>
        <taxon>Ascomycota</taxon>
        <taxon>Pezizomycotina</taxon>
        <taxon>Dothideomycetes</taxon>
        <taxon>Dothideomycetes incertae sedis</taxon>
        <taxon>Coniosporium</taxon>
    </lineage>
</organism>
<sequence length="108" mass="12773">GRYLFQVQLCENLEDQPVEYAGKIWDEEKYPWQTVATLKIPKQESWLMKRKSFWEDHLRVDPWHGLKSFQPLGSSNRLRRVVYPASSGLRRELNGKDEINAKSIDEIP</sequence>
<accession>A0ACC3CXU2</accession>
<keyword evidence="2" id="KW-1185">Reference proteome</keyword>
<feature type="non-terminal residue" evidence="1">
    <location>
        <position position="1"/>
    </location>
</feature>
<dbReference type="EMBL" id="JAWDJW010009887">
    <property type="protein sequence ID" value="KAK3053986.1"/>
    <property type="molecule type" value="Genomic_DNA"/>
</dbReference>
<name>A0ACC3CXU2_9PEZI</name>
<reference evidence="1" key="1">
    <citation type="submission" date="2024-09" db="EMBL/GenBank/DDBJ databases">
        <title>Black Yeasts Isolated from many extreme environments.</title>
        <authorList>
            <person name="Coleine C."/>
            <person name="Stajich J.E."/>
            <person name="Selbmann L."/>
        </authorList>
    </citation>
    <scope>NUCLEOTIDE SEQUENCE</scope>
    <source>
        <strain evidence="1">CCFEE 5737</strain>
    </source>
</reference>
<comment type="caution">
    <text evidence="1">The sequence shown here is derived from an EMBL/GenBank/DDBJ whole genome shotgun (WGS) entry which is preliminary data.</text>
</comment>
<proteinExistence type="predicted"/>
<evidence type="ECO:0000313" key="2">
    <source>
        <dbReference type="Proteomes" id="UP001186974"/>
    </source>
</evidence>
<protein>
    <submittedName>
        <fullName evidence="1">Uncharacterized protein</fullName>
    </submittedName>
</protein>
<gene>
    <name evidence="1" type="ORF">LTS18_012053</name>
</gene>
<evidence type="ECO:0000313" key="1">
    <source>
        <dbReference type="EMBL" id="KAK3053986.1"/>
    </source>
</evidence>
<dbReference type="Proteomes" id="UP001186974">
    <property type="component" value="Unassembled WGS sequence"/>
</dbReference>